<keyword evidence="4" id="KW-1185">Reference proteome</keyword>
<organism evidence="3 4">
    <name type="scientific">Saccharothrix mutabilis subsp. mutabilis</name>
    <dbReference type="NCBI Taxonomy" id="66855"/>
    <lineage>
        <taxon>Bacteria</taxon>
        <taxon>Bacillati</taxon>
        <taxon>Actinomycetota</taxon>
        <taxon>Actinomycetes</taxon>
        <taxon>Pseudonocardiales</taxon>
        <taxon>Pseudonocardiaceae</taxon>
        <taxon>Saccharothrix</taxon>
    </lineage>
</organism>
<feature type="signal peptide" evidence="2">
    <location>
        <begin position="1"/>
        <end position="25"/>
    </location>
</feature>
<dbReference type="EMBL" id="BAAABU010000016">
    <property type="protein sequence ID" value="GAA0248712.1"/>
    <property type="molecule type" value="Genomic_DNA"/>
</dbReference>
<dbReference type="RefSeq" id="WP_343936893.1">
    <property type="nucleotide sequence ID" value="NZ_BAAABU010000016.1"/>
</dbReference>
<dbReference type="PROSITE" id="PS51257">
    <property type="entry name" value="PROKAR_LIPOPROTEIN"/>
    <property type="match status" value="1"/>
</dbReference>
<reference evidence="3 4" key="1">
    <citation type="journal article" date="2019" name="Int. J. Syst. Evol. Microbiol.">
        <title>The Global Catalogue of Microorganisms (GCM) 10K type strain sequencing project: providing services to taxonomists for standard genome sequencing and annotation.</title>
        <authorList>
            <consortium name="The Broad Institute Genomics Platform"/>
            <consortium name="The Broad Institute Genome Sequencing Center for Infectious Disease"/>
            <person name="Wu L."/>
            <person name="Ma J."/>
        </authorList>
    </citation>
    <scope>NUCLEOTIDE SEQUENCE [LARGE SCALE GENOMIC DNA]</scope>
    <source>
        <strain evidence="3 4">JCM 3380</strain>
    </source>
</reference>
<feature type="compositionally biased region" description="Pro residues" evidence="1">
    <location>
        <begin position="61"/>
        <end position="71"/>
    </location>
</feature>
<feature type="region of interest" description="Disordered" evidence="1">
    <location>
        <begin position="24"/>
        <end position="71"/>
    </location>
</feature>
<name>A0ABN0UFW3_9PSEU</name>
<keyword evidence="2" id="KW-0732">Signal</keyword>
<sequence>MRTAVLAAVLLGVAAGGLTACGVTAQDEPQPLTTSPAGPAPTPTLTRRPDPSTTPSSTPSSAPPTTPGPAG</sequence>
<evidence type="ECO:0000256" key="2">
    <source>
        <dbReference type="SAM" id="SignalP"/>
    </source>
</evidence>
<dbReference type="Proteomes" id="UP001500416">
    <property type="component" value="Unassembled WGS sequence"/>
</dbReference>
<evidence type="ECO:0000256" key="1">
    <source>
        <dbReference type="SAM" id="MobiDB-lite"/>
    </source>
</evidence>
<proteinExistence type="predicted"/>
<feature type="chain" id="PRO_5045711147" evidence="2">
    <location>
        <begin position="26"/>
        <end position="71"/>
    </location>
</feature>
<protein>
    <submittedName>
        <fullName evidence="3">Uncharacterized protein</fullName>
    </submittedName>
</protein>
<comment type="caution">
    <text evidence="3">The sequence shown here is derived from an EMBL/GenBank/DDBJ whole genome shotgun (WGS) entry which is preliminary data.</text>
</comment>
<accession>A0ABN0UFW3</accession>
<evidence type="ECO:0000313" key="4">
    <source>
        <dbReference type="Proteomes" id="UP001500416"/>
    </source>
</evidence>
<evidence type="ECO:0000313" key="3">
    <source>
        <dbReference type="EMBL" id="GAA0248712.1"/>
    </source>
</evidence>
<feature type="compositionally biased region" description="Low complexity" evidence="1">
    <location>
        <begin position="24"/>
        <end position="60"/>
    </location>
</feature>
<gene>
    <name evidence="3" type="ORF">GCM10010492_55790</name>
</gene>